<evidence type="ECO:0000256" key="9">
    <source>
        <dbReference type="ARBA" id="ARBA00022860"/>
    </source>
</evidence>
<evidence type="ECO:0000313" key="16">
    <source>
        <dbReference type="WBParaSite" id="SMTH1_27110.1"/>
    </source>
</evidence>
<dbReference type="InterPro" id="IPR011009">
    <property type="entry name" value="Kinase-like_dom_sf"/>
</dbReference>
<feature type="domain" description="Protein kinase" evidence="14">
    <location>
        <begin position="25"/>
        <end position="334"/>
    </location>
</feature>
<proteinExistence type="inferred from homology"/>
<keyword evidence="9" id="KW-0112">Calmodulin-binding</keyword>
<keyword evidence="3 13" id="KW-0723">Serine/threonine-protein kinase</keyword>
<name>A0AA85B342_9TREM</name>
<feature type="binding site" evidence="12">
    <location>
        <position position="54"/>
    </location>
    <ligand>
        <name>ATP</name>
        <dbReference type="ChEBI" id="CHEBI:30616"/>
    </ligand>
</feature>
<dbReference type="GO" id="GO:0004689">
    <property type="term" value="F:phosphorylase kinase activity"/>
    <property type="evidence" value="ECO:0007669"/>
    <property type="project" value="UniProtKB-EC"/>
</dbReference>
<evidence type="ECO:0000313" key="15">
    <source>
        <dbReference type="Proteomes" id="UP000050791"/>
    </source>
</evidence>
<organism evidence="15 16">
    <name type="scientific">Schistosoma mattheei</name>
    <dbReference type="NCBI Taxonomy" id="31246"/>
    <lineage>
        <taxon>Eukaryota</taxon>
        <taxon>Metazoa</taxon>
        <taxon>Spiralia</taxon>
        <taxon>Lophotrochozoa</taxon>
        <taxon>Platyhelminthes</taxon>
        <taxon>Trematoda</taxon>
        <taxon>Digenea</taxon>
        <taxon>Strigeidida</taxon>
        <taxon>Schistosomatoidea</taxon>
        <taxon>Schistosomatidae</taxon>
        <taxon>Schistosoma</taxon>
    </lineage>
</organism>
<evidence type="ECO:0000259" key="14">
    <source>
        <dbReference type="PROSITE" id="PS50011"/>
    </source>
</evidence>
<dbReference type="EC" id="2.7.11.19" evidence="2"/>
<evidence type="ECO:0000256" key="7">
    <source>
        <dbReference type="ARBA" id="ARBA00022777"/>
    </source>
</evidence>
<dbReference type="GO" id="GO:0005977">
    <property type="term" value="P:glycogen metabolic process"/>
    <property type="evidence" value="ECO:0007669"/>
    <property type="project" value="UniProtKB-KW"/>
</dbReference>
<protein>
    <recommendedName>
        <fullName evidence="2">phosphorylase kinase</fullName>
        <ecNumber evidence="2">2.7.11.19</ecNumber>
    </recommendedName>
</protein>
<reference evidence="16" key="1">
    <citation type="submission" date="2023-11" db="UniProtKB">
        <authorList>
            <consortium name="WormBaseParasite"/>
        </authorList>
    </citation>
    <scope>IDENTIFICATION</scope>
</reference>
<keyword evidence="4" id="KW-0321">Glycogen metabolism</keyword>
<dbReference type="GO" id="GO:0005516">
    <property type="term" value="F:calmodulin binding"/>
    <property type="evidence" value="ECO:0007669"/>
    <property type="project" value="UniProtKB-KW"/>
</dbReference>
<dbReference type="SMART" id="SM00220">
    <property type="entry name" value="S_TKc"/>
    <property type="match status" value="1"/>
</dbReference>
<evidence type="ECO:0000256" key="5">
    <source>
        <dbReference type="ARBA" id="ARBA00022679"/>
    </source>
</evidence>
<dbReference type="FunFam" id="1.10.510.10:FF:000571">
    <property type="entry name" value="Maternal embryonic leucine zipper kinase"/>
    <property type="match status" value="1"/>
</dbReference>
<dbReference type="Gene3D" id="3.30.200.20">
    <property type="entry name" value="Phosphorylase Kinase, domain 1"/>
    <property type="match status" value="1"/>
</dbReference>
<dbReference type="Gene3D" id="1.10.510.10">
    <property type="entry name" value="Transferase(Phosphotransferase) domain 1"/>
    <property type="match status" value="1"/>
</dbReference>
<evidence type="ECO:0000256" key="3">
    <source>
        <dbReference type="ARBA" id="ARBA00022527"/>
    </source>
</evidence>
<evidence type="ECO:0000256" key="6">
    <source>
        <dbReference type="ARBA" id="ARBA00022741"/>
    </source>
</evidence>
<dbReference type="PROSITE" id="PS50011">
    <property type="entry name" value="PROTEIN_KINASE_DOM"/>
    <property type="match status" value="1"/>
</dbReference>
<dbReference type="WBParaSite" id="SMTH1_27110.1">
    <property type="protein sequence ID" value="SMTH1_27110.1"/>
    <property type="gene ID" value="SMTH1_27110"/>
</dbReference>
<evidence type="ECO:0000256" key="4">
    <source>
        <dbReference type="ARBA" id="ARBA00022600"/>
    </source>
</evidence>
<dbReference type="GO" id="GO:0005524">
    <property type="term" value="F:ATP binding"/>
    <property type="evidence" value="ECO:0007669"/>
    <property type="project" value="UniProtKB-UniRule"/>
</dbReference>
<evidence type="ECO:0000256" key="12">
    <source>
        <dbReference type="PROSITE-ProRule" id="PRU10141"/>
    </source>
</evidence>
<evidence type="ECO:0000256" key="11">
    <source>
        <dbReference type="ARBA" id="ARBA00025890"/>
    </source>
</evidence>
<evidence type="ECO:0000256" key="2">
    <source>
        <dbReference type="ARBA" id="ARBA00012432"/>
    </source>
</evidence>
<dbReference type="PANTHER" id="PTHR24347">
    <property type="entry name" value="SERINE/THREONINE-PROTEIN KINASE"/>
    <property type="match status" value="1"/>
</dbReference>
<sequence length="470" mass="53780">MTITCSERDGVVADLRLADSFYLKYEVRGVLGSGASSTVRRCIEKDSKAEFAVKILDLNSGVDTSEVIRSECMREVTILRKVVDHPNIIRIHDVFEGDAYIFLVSEICQGGELFDYLTHNVIISEKRTRAIMRQLFDAVNFIHDRQIVHRDLKPENILLDENLNIKVTDFGLAVFVDDEEELKETRGTPGYLAPEVLMCGYYEDQPPYGQPVDIWACGVIMYTLLAGCPPFWNRKEHLMLRQIMEGRFSFPSPEWDDISESAKDLVSCSINVCFLYLLCTNVIFTEDIVNGLVSGVQVIEMQFSIVLSTFSPVFLLVDSSVRLTALDSLNHAFFLQQPIVGKTAFNARQKFKTGMLAVSFIFYLRRLKVDAAYLNIHQLSMDPYSNKKLRKIIDTLAYDVYSQWVKKGEEQNRAELFENVPRRDMIDTPEAIFHNSPKRSVLAGDSVNYTPFNFEDEDDDDIRIPIRIDY</sequence>
<keyword evidence="6 12" id="KW-0547">Nucleotide-binding</keyword>
<dbReference type="InterPro" id="IPR000719">
    <property type="entry name" value="Prot_kinase_dom"/>
</dbReference>
<evidence type="ECO:0000256" key="8">
    <source>
        <dbReference type="ARBA" id="ARBA00022840"/>
    </source>
</evidence>
<keyword evidence="10" id="KW-0119">Carbohydrate metabolism</keyword>
<evidence type="ECO:0000256" key="1">
    <source>
        <dbReference type="ARBA" id="ARBA00001674"/>
    </source>
</evidence>
<keyword evidence="7" id="KW-0418">Kinase</keyword>
<comment type="subunit">
    <text evidence="11">Hexadecamer of 4 heterotetramers, each composed of alpha, beta, gamma, and delta subunits. Alpha (PHKA1 or PHKA2) and beta (PHKB) are regulatory subunits, gamma (PHKG1 or PHKG2) is the catalytic subunit, and delta is calmodulin.</text>
</comment>
<dbReference type="InterPro" id="IPR017441">
    <property type="entry name" value="Protein_kinase_ATP_BS"/>
</dbReference>
<dbReference type="AlphaFoldDB" id="A0AA85B342"/>
<evidence type="ECO:0000256" key="10">
    <source>
        <dbReference type="ARBA" id="ARBA00023277"/>
    </source>
</evidence>
<dbReference type="SUPFAM" id="SSF56112">
    <property type="entry name" value="Protein kinase-like (PK-like)"/>
    <property type="match status" value="1"/>
</dbReference>
<keyword evidence="8 12" id="KW-0067">ATP-binding</keyword>
<dbReference type="GO" id="GO:0005964">
    <property type="term" value="C:phosphorylase kinase complex"/>
    <property type="evidence" value="ECO:0007669"/>
    <property type="project" value="InterPro"/>
</dbReference>
<dbReference type="PROSITE" id="PS00108">
    <property type="entry name" value="PROTEIN_KINASE_ST"/>
    <property type="match status" value="1"/>
</dbReference>
<dbReference type="Pfam" id="PF00069">
    <property type="entry name" value="Pkinase"/>
    <property type="match status" value="1"/>
</dbReference>
<comment type="catalytic activity">
    <reaction evidence="1">
        <text>2 ATP + phosphorylase b = 2 ADP + phosphorylase a.</text>
        <dbReference type="EC" id="2.7.11.19"/>
    </reaction>
</comment>
<dbReference type="Proteomes" id="UP000050791">
    <property type="component" value="Unassembled WGS sequence"/>
</dbReference>
<dbReference type="InterPro" id="IPR008271">
    <property type="entry name" value="Ser/Thr_kinase_AS"/>
</dbReference>
<dbReference type="InterPro" id="IPR002291">
    <property type="entry name" value="Phosph_kin_gamma"/>
</dbReference>
<dbReference type="PRINTS" id="PR01049">
    <property type="entry name" value="PHOSPHBKNASE"/>
</dbReference>
<evidence type="ECO:0000256" key="13">
    <source>
        <dbReference type="RuleBase" id="RU000304"/>
    </source>
</evidence>
<dbReference type="PROSITE" id="PS00107">
    <property type="entry name" value="PROTEIN_KINASE_ATP"/>
    <property type="match status" value="1"/>
</dbReference>
<accession>A0AA85B342</accession>
<keyword evidence="5" id="KW-0808">Transferase</keyword>
<comment type="similarity">
    <text evidence="13">Belongs to the protein kinase superfamily.</text>
</comment>